<feature type="domain" description="STAS" evidence="4">
    <location>
        <begin position="30"/>
        <end position="139"/>
    </location>
</feature>
<dbReference type="EMBL" id="VCKX01000023">
    <property type="protein sequence ID" value="TMR36583.1"/>
    <property type="molecule type" value="Genomic_DNA"/>
</dbReference>
<dbReference type="SUPFAM" id="SSF52091">
    <property type="entry name" value="SpoIIaa-like"/>
    <property type="match status" value="1"/>
</dbReference>
<protein>
    <recommendedName>
        <fullName evidence="2">Anti-sigma factor antagonist</fullName>
    </recommendedName>
</protein>
<dbReference type="InterPro" id="IPR002645">
    <property type="entry name" value="STAS_dom"/>
</dbReference>
<gene>
    <name evidence="5" type="ORF">ETD85_10330</name>
</gene>
<dbReference type="PROSITE" id="PS50801">
    <property type="entry name" value="STAS"/>
    <property type="match status" value="1"/>
</dbReference>
<dbReference type="Gene3D" id="3.30.750.24">
    <property type="entry name" value="STAS domain"/>
    <property type="match status" value="1"/>
</dbReference>
<feature type="compositionally biased region" description="Basic residues" evidence="3">
    <location>
        <begin position="1"/>
        <end position="19"/>
    </location>
</feature>
<dbReference type="AlphaFoldDB" id="A0A5S4GUH6"/>
<accession>A0A5S4GUH6</accession>
<evidence type="ECO:0000313" key="6">
    <source>
        <dbReference type="Proteomes" id="UP000306628"/>
    </source>
</evidence>
<dbReference type="CDD" id="cd07043">
    <property type="entry name" value="STAS_anti-anti-sigma_factors"/>
    <property type="match status" value="1"/>
</dbReference>
<evidence type="ECO:0000259" key="4">
    <source>
        <dbReference type="PROSITE" id="PS50801"/>
    </source>
</evidence>
<dbReference type="Pfam" id="PF01740">
    <property type="entry name" value="STAS"/>
    <property type="match status" value="1"/>
</dbReference>
<reference evidence="5 6" key="1">
    <citation type="submission" date="2019-05" db="EMBL/GenBank/DDBJ databases">
        <title>Draft genome sequence of Nonomuraea zeae DSM 100528.</title>
        <authorList>
            <person name="Saricaoglu S."/>
            <person name="Isik K."/>
        </authorList>
    </citation>
    <scope>NUCLEOTIDE SEQUENCE [LARGE SCALE GENOMIC DNA]</scope>
    <source>
        <strain evidence="5 6">DSM 100528</strain>
    </source>
</reference>
<dbReference type="InterPro" id="IPR036513">
    <property type="entry name" value="STAS_dom_sf"/>
</dbReference>
<dbReference type="InterPro" id="IPR003658">
    <property type="entry name" value="Anti-sigma_ant"/>
</dbReference>
<dbReference type="PANTHER" id="PTHR33495:SF2">
    <property type="entry name" value="ANTI-SIGMA FACTOR ANTAGONIST TM_1081-RELATED"/>
    <property type="match status" value="1"/>
</dbReference>
<dbReference type="Proteomes" id="UP000306628">
    <property type="component" value="Unassembled WGS sequence"/>
</dbReference>
<proteinExistence type="inferred from homology"/>
<comment type="similarity">
    <text evidence="1 2">Belongs to the anti-sigma-factor antagonist family.</text>
</comment>
<comment type="caution">
    <text evidence="5">The sequence shown here is derived from an EMBL/GenBank/DDBJ whole genome shotgun (WGS) entry which is preliminary data.</text>
</comment>
<organism evidence="5 6">
    <name type="scientific">Nonomuraea zeae</name>
    <dbReference type="NCBI Taxonomy" id="1642303"/>
    <lineage>
        <taxon>Bacteria</taxon>
        <taxon>Bacillati</taxon>
        <taxon>Actinomycetota</taxon>
        <taxon>Actinomycetes</taxon>
        <taxon>Streptosporangiales</taxon>
        <taxon>Streptosporangiaceae</taxon>
        <taxon>Nonomuraea</taxon>
    </lineage>
</organism>
<evidence type="ECO:0000313" key="5">
    <source>
        <dbReference type="EMBL" id="TMR36583.1"/>
    </source>
</evidence>
<feature type="region of interest" description="Disordered" evidence="3">
    <location>
        <begin position="1"/>
        <end position="29"/>
    </location>
</feature>
<evidence type="ECO:0000256" key="3">
    <source>
        <dbReference type="SAM" id="MobiDB-lite"/>
    </source>
</evidence>
<dbReference type="PANTHER" id="PTHR33495">
    <property type="entry name" value="ANTI-SIGMA FACTOR ANTAGONIST TM_1081-RELATED-RELATED"/>
    <property type="match status" value="1"/>
</dbReference>
<name>A0A5S4GUH6_9ACTN</name>
<keyword evidence="6" id="KW-1185">Reference proteome</keyword>
<evidence type="ECO:0000256" key="1">
    <source>
        <dbReference type="ARBA" id="ARBA00009013"/>
    </source>
</evidence>
<dbReference type="GO" id="GO:0043856">
    <property type="term" value="F:anti-sigma factor antagonist activity"/>
    <property type="evidence" value="ECO:0007669"/>
    <property type="project" value="InterPro"/>
</dbReference>
<sequence>MGRPEHPHRRRGGRRRGVARSRNPSSGAPVILTSRHLAGATLISVSGEVDTTTSAELECYIDQVRRRLDEHLIVDVSRLTFMDSSGLAVLLAAAALARVHGVALHVAGLQPSPARLLEITGARQAMVVHDDVEQAIAAAQRAAAFPARLIAPPGDGSFLREG</sequence>
<dbReference type="NCBIfam" id="TIGR00377">
    <property type="entry name" value="ant_ant_sig"/>
    <property type="match status" value="1"/>
</dbReference>
<dbReference type="OrthoDB" id="3539241at2"/>
<evidence type="ECO:0000256" key="2">
    <source>
        <dbReference type="RuleBase" id="RU003749"/>
    </source>
</evidence>